<dbReference type="InterPro" id="IPR015424">
    <property type="entry name" value="PyrdxlP-dep_Trfase"/>
</dbReference>
<keyword evidence="5" id="KW-0808">Transferase</keyword>
<evidence type="ECO:0000256" key="10">
    <source>
        <dbReference type="ARBA" id="ARBA00080525"/>
    </source>
</evidence>
<evidence type="ECO:0000313" key="14">
    <source>
        <dbReference type="EMBL" id="ELU42889.1"/>
    </source>
</evidence>
<evidence type="ECO:0000259" key="11">
    <source>
        <dbReference type="Pfam" id="PF00155"/>
    </source>
</evidence>
<feature type="domain" description="Aminotransferase class I/classII large" evidence="11">
    <location>
        <begin position="728"/>
        <end position="1094"/>
    </location>
</feature>
<evidence type="ECO:0000256" key="9">
    <source>
        <dbReference type="ARBA" id="ARBA00078532"/>
    </source>
</evidence>
<dbReference type="SUPFAM" id="SSF53383">
    <property type="entry name" value="PLP-dependent transferases"/>
    <property type="match status" value="1"/>
</dbReference>
<keyword evidence="15" id="KW-1185">Reference proteome</keyword>
<keyword evidence="6" id="KW-0663">Pyridoxal phosphate</keyword>
<comment type="caution">
    <text evidence="14">The sequence shown here is derived from an EMBL/GenBank/DDBJ whole genome shotgun (WGS) entry which is preliminary data.</text>
</comment>
<dbReference type="GO" id="GO:0042853">
    <property type="term" value="P:L-alanine catabolic process"/>
    <property type="evidence" value="ECO:0007669"/>
    <property type="project" value="UniProtKB-UniPathway"/>
</dbReference>
<accession>L8X2P4</accession>
<dbReference type="GO" id="GO:0030170">
    <property type="term" value="F:pyridoxal phosphate binding"/>
    <property type="evidence" value="ECO:0007669"/>
    <property type="project" value="InterPro"/>
</dbReference>
<dbReference type="Gene3D" id="3.40.640.10">
    <property type="entry name" value="Type I PLP-dependent aspartate aminotransferase-like (Major domain)"/>
    <property type="match status" value="1"/>
</dbReference>
<sequence length="1112" mass="120767">MDGPAGITQCPIPAGSSFTYQFTVSGQYGTYWWHAHASTQLADGIHGPLIIHSPDDPLKRGVDYDEDQILVVADWYHDTSAVITEALLSPSGYQGVSSFGANLCAFTNSNTLRVSQLPLPTLPLSTGKASGTVLPMATVARASLKPRSRFRLCRTRSIAFALSIRPLMADDTGVYNEVNSALHRVKFHNGQRYSVIVDTSVGSVGDSYYLRAQMNTACLTTLPDDFSNTTYAIVRYVNEDGTGASTTDPTSSDWTDVVSGAECTDLDTSSLTPIVVEDAPTTVVSRRMFQTGFSVSLDADGNLDTGFEVNATEFVDLVYQPVLHTIISGGTVNASNLASAVYDSTGAVDLIINNLDTAIDHPYHLHGMTFWIVAEGSGTLSLEDAESVSYNTTNPIRRDTHIIPASSWAVLRFEASNPVMHCHIDWHLAEGFAAVVIVQPDAVAQMSIPSANTAMCGEIPDGLDVWSTSLGRRRRSLPDPDTERLRRSRVMKAATGTSRSAFHTHGYEPLNTERPSLIDVTRSIASASNDLKPSIEFGKPYLTYTVLYPRSHRVENFYCSGPRHLATNTFLLWSDLFGLGHEHRAPSLSHPNQTYINIPAFPGPWMAARSRLLARACLIPTRYLSSTSITRSEISFTMPPLTANNINPTWKDVQYAVRGPIAIKAEEYRDRLRKGDSSLPFDRVVNSNIGNPQQKGLDQKPITFTRQVAALLEYPELMETGKGIFPADAIARAKELYDEIGSIGAYSHSQGVPFIRKSVAEFIEARDGHSADPSQIFLTAGASAGVSLLISMLISSPKAGILIPIPQYPLYTATLAQQGGIPIPYYLDESKGWSTSPESVSAAVSKALKEGIEPKALVVINPGNPTGSILDVPTMEALLKICEEHSLMLLADEVYQANTHDPTNYPWASFKKVLRDTKSPVPLVSFHSISKGVSGECGRRGGYFELANVPDEITALIYKMVSVGLCPPLSGQIGVDSLVRPPKEGDESYALWKQETDAIHAALAKRSLTMAERLNNLPGMSCAPAVGALYLFPSLHLTKNAVKAAQDAGQTPDNFYANALLDETGICAVSGTGFGQKDGEAHFRLTCLCDGVDEYVGKLEKFHLGFMEKYKD</sequence>
<name>L8X2P4_THACA</name>
<evidence type="ECO:0000256" key="2">
    <source>
        <dbReference type="ARBA" id="ARBA00010609"/>
    </source>
</evidence>
<dbReference type="Pfam" id="PF00155">
    <property type="entry name" value="Aminotran_1_2"/>
    <property type="match status" value="1"/>
</dbReference>
<dbReference type="GO" id="GO:0008483">
    <property type="term" value="F:transaminase activity"/>
    <property type="evidence" value="ECO:0007669"/>
    <property type="project" value="UniProtKB-KW"/>
</dbReference>
<evidence type="ECO:0000256" key="3">
    <source>
        <dbReference type="ARBA" id="ARBA00011738"/>
    </source>
</evidence>
<comment type="cofactor">
    <cofactor evidence="1">
        <name>pyridoxal 5'-phosphate</name>
        <dbReference type="ChEBI" id="CHEBI:597326"/>
    </cofactor>
</comment>
<dbReference type="CDD" id="cd13904">
    <property type="entry name" value="CuRO_3_Diphenol_Ox"/>
    <property type="match status" value="1"/>
</dbReference>
<evidence type="ECO:0000256" key="4">
    <source>
        <dbReference type="ARBA" id="ARBA00022576"/>
    </source>
</evidence>
<dbReference type="FunFam" id="1.10.287.1970:FF:000001">
    <property type="entry name" value="Alanine aminotransferase 2"/>
    <property type="match status" value="1"/>
</dbReference>
<evidence type="ECO:0000256" key="7">
    <source>
        <dbReference type="ARBA" id="ARBA00025785"/>
    </source>
</evidence>
<dbReference type="InterPro" id="IPR008972">
    <property type="entry name" value="Cupredoxin"/>
</dbReference>
<dbReference type="OrthoDB" id="1732682at2759"/>
<dbReference type="EMBL" id="AFRT01000692">
    <property type="protein sequence ID" value="ELU42889.1"/>
    <property type="molecule type" value="Genomic_DNA"/>
</dbReference>
<proteinExistence type="inferred from homology"/>
<protein>
    <recommendedName>
        <fullName evidence="8">Glutamate pyruvate transaminase</fullName>
    </recommendedName>
    <alternativeName>
        <fullName evidence="9">Glutamic--alanine transaminase</fullName>
    </alternativeName>
    <alternativeName>
        <fullName evidence="10">Glutamic--pyruvic transaminase</fullName>
    </alternativeName>
</protein>
<evidence type="ECO:0000259" key="12">
    <source>
        <dbReference type="Pfam" id="PF07731"/>
    </source>
</evidence>
<dbReference type="InterPro" id="IPR004839">
    <property type="entry name" value="Aminotransferase_I/II_large"/>
</dbReference>
<dbReference type="CDD" id="cd00609">
    <property type="entry name" value="AAT_like"/>
    <property type="match status" value="1"/>
</dbReference>
<dbReference type="UniPathway" id="UPA00528">
    <property type="reaction ID" value="UER00586"/>
</dbReference>
<dbReference type="InterPro" id="IPR015421">
    <property type="entry name" value="PyrdxlP-dep_Trfase_major"/>
</dbReference>
<dbReference type="Gene3D" id="3.90.1150.10">
    <property type="entry name" value="Aspartate Aminotransferase, domain 1"/>
    <property type="match status" value="1"/>
</dbReference>
<evidence type="ECO:0000256" key="1">
    <source>
        <dbReference type="ARBA" id="ARBA00001933"/>
    </source>
</evidence>
<dbReference type="GO" id="GO:0005507">
    <property type="term" value="F:copper ion binding"/>
    <property type="evidence" value="ECO:0007669"/>
    <property type="project" value="InterPro"/>
</dbReference>
<feature type="domain" description="Plastocyanin-like" evidence="13">
    <location>
        <begin position="1"/>
        <end position="55"/>
    </location>
</feature>
<dbReference type="Pfam" id="PF07731">
    <property type="entry name" value="Cu-oxidase_2"/>
    <property type="match status" value="1"/>
</dbReference>
<dbReference type="FunFam" id="3.90.1150.10:FF:000140">
    <property type="entry name" value="alanine aminotransferase 1"/>
    <property type="match status" value="1"/>
</dbReference>
<dbReference type="InterPro" id="IPR045088">
    <property type="entry name" value="ALAT1/2-like"/>
</dbReference>
<evidence type="ECO:0000256" key="6">
    <source>
        <dbReference type="ARBA" id="ARBA00022898"/>
    </source>
</evidence>
<dbReference type="STRING" id="983506.L8X2P4"/>
<dbReference type="Gene3D" id="2.60.40.420">
    <property type="entry name" value="Cupredoxins - blue copper proteins"/>
    <property type="match status" value="3"/>
</dbReference>
<dbReference type="InterPro" id="IPR011707">
    <property type="entry name" value="Cu-oxidase-like_N"/>
</dbReference>
<dbReference type="InterPro" id="IPR011706">
    <property type="entry name" value="Cu-oxidase_C"/>
</dbReference>
<comment type="subunit">
    <text evidence="3">Homodimer.</text>
</comment>
<dbReference type="PANTHER" id="PTHR11751">
    <property type="entry name" value="ALANINE AMINOTRANSFERASE"/>
    <property type="match status" value="1"/>
</dbReference>
<evidence type="ECO:0000313" key="15">
    <source>
        <dbReference type="Proteomes" id="UP000011668"/>
    </source>
</evidence>
<keyword evidence="4" id="KW-0032">Aminotransferase</keyword>
<comment type="similarity">
    <text evidence="7">Belongs to the class-I pyridoxal-phosphate-dependent aminotransferase family. Alanine aminotransferase subfamily.</text>
</comment>
<dbReference type="Gene3D" id="1.10.287.1970">
    <property type="match status" value="1"/>
</dbReference>
<dbReference type="Pfam" id="PF07732">
    <property type="entry name" value="Cu-oxidase_3"/>
    <property type="match status" value="1"/>
</dbReference>
<dbReference type="SUPFAM" id="SSF49503">
    <property type="entry name" value="Cupredoxins"/>
    <property type="match status" value="3"/>
</dbReference>
<organism evidence="14 15">
    <name type="scientific">Thanatephorus cucumeris (strain AG1-IA)</name>
    <name type="common">Rice sheath blight fungus</name>
    <name type="synonym">Rhizoctonia solani</name>
    <dbReference type="NCBI Taxonomy" id="983506"/>
    <lineage>
        <taxon>Eukaryota</taxon>
        <taxon>Fungi</taxon>
        <taxon>Dikarya</taxon>
        <taxon>Basidiomycota</taxon>
        <taxon>Agaricomycotina</taxon>
        <taxon>Agaricomycetes</taxon>
        <taxon>Cantharellales</taxon>
        <taxon>Ceratobasidiaceae</taxon>
        <taxon>Rhizoctonia</taxon>
        <taxon>Rhizoctonia solani AG-1</taxon>
    </lineage>
</organism>
<reference evidence="14 15" key="1">
    <citation type="journal article" date="2013" name="Nat. Commun.">
        <title>The evolution and pathogenic mechanisms of the rice sheath blight pathogen.</title>
        <authorList>
            <person name="Zheng A."/>
            <person name="Lin R."/>
            <person name="Xu L."/>
            <person name="Qin P."/>
            <person name="Tang C."/>
            <person name="Ai P."/>
            <person name="Zhang D."/>
            <person name="Liu Y."/>
            <person name="Sun Z."/>
            <person name="Feng H."/>
            <person name="Wang Y."/>
            <person name="Chen Y."/>
            <person name="Liang X."/>
            <person name="Fu R."/>
            <person name="Li Q."/>
            <person name="Zhang J."/>
            <person name="Yu X."/>
            <person name="Xie Z."/>
            <person name="Ding L."/>
            <person name="Guan P."/>
            <person name="Tang J."/>
            <person name="Liang Y."/>
            <person name="Wang S."/>
            <person name="Deng Q."/>
            <person name="Li S."/>
            <person name="Zhu J."/>
            <person name="Wang L."/>
            <person name="Liu H."/>
            <person name="Li P."/>
        </authorList>
    </citation>
    <scope>NUCLEOTIDE SEQUENCE [LARGE SCALE GENOMIC DNA]</scope>
    <source>
        <strain evidence="15">AG-1 IA</strain>
    </source>
</reference>
<dbReference type="AlphaFoldDB" id="L8X2P4"/>
<evidence type="ECO:0000256" key="5">
    <source>
        <dbReference type="ARBA" id="ARBA00022679"/>
    </source>
</evidence>
<evidence type="ECO:0000256" key="8">
    <source>
        <dbReference type="ARBA" id="ARBA00077894"/>
    </source>
</evidence>
<dbReference type="PANTHER" id="PTHR11751:SF29">
    <property type="entry name" value="ALANINE TRANSAMINASE"/>
    <property type="match status" value="1"/>
</dbReference>
<gene>
    <name evidence="14" type="ORF">AG1IA_03081</name>
</gene>
<evidence type="ECO:0000259" key="13">
    <source>
        <dbReference type="Pfam" id="PF07732"/>
    </source>
</evidence>
<dbReference type="FunFam" id="3.40.640.10:FF:000012">
    <property type="entry name" value="alanine aminotransferase 2"/>
    <property type="match status" value="1"/>
</dbReference>
<dbReference type="Proteomes" id="UP000011668">
    <property type="component" value="Unassembled WGS sequence"/>
</dbReference>
<dbReference type="GO" id="GO:0016491">
    <property type="term" value="F:oxidoreductase activity"/>
    <property type="evidence" value="ECO:0007669"/>
    <property type="project" value="InterPro"/>
</dbReference>
<feature type="domain" description="Plastocyanin-like" evidence="12">
    <location>
        <begin position="344"/>
        <end position="441"/>
    </location>
</feature>
<dbReference type="InterPro" id="IPR015422">
    <property type="entry name" value="PyrdxlP-dep_Trfase_small"/>
</dbReference>
<dbReference type="HOGENOM" id="CLU_281613_0_0_1"/>
<comment type="similarity">
    <text evidence="2">Belongs to the multicopper oxidase family.</text>
</comment>